<dbReference type="CDD" id="cd02440">
    <property type="entry name" value="AdoMet_MTases"/>
    <property type="match status" value="1"/>
</dbReference>
<dbReference type="Gene3D" id="1.10.10.10">
    <property type="entry name" value="Winged helix-like DNA-binding domain superfamily/Winged helix DNA-binding domain"/>
    <property type="match status" value="1"/>
</dbReference>
<dbReference type="EMBL" id="BMCJ01000002">
    <property type="protein sequence ID" value="GGC85768.1"/>
    <property type="molecule type" value="Genomic_DNA"/>
</dbReference>
<feature type="region of interest" description="Disordered" evidence="2">
    <location>
        <begin position="333"/>
        <end position="352"/>
    </location>
</feature>
<keyword evidence="5" id="KW-1185">Reference proteome</keyword>
<accession>A0ABQ1P2Y1</accession>
<dbReference type="InterPro" id="IPR036388">
    <property type="entry name" value="WH-like_DNA-bd_sf"/>
</dbReference>
<comment type="caution">
    <text evidence="4">The sequence shown here is derived from an EMBL/GenBank/DDBJ whole genome shotgun (WGS) entry which is preliminary data.</text>
</comment>
<dbReference type="InterPro" id="IPR041698">
    <property type="entry name" value="Methyltransf_25"/>
</dbReference>
<dbReference type="InterPro" id="IPR029063">
    <property type="entry name" value="SAM-dependent_MTases_sf"/>
</dbReference>
<sequence length="352" mass="40331">MNEWTIAMQARKWMKKNESFLYSWHAYVGSELGLFDEFKEPASIEEVAFRAGYPEDLLESWVQVGVELKHLKEKDNKFRTSQKRCSALMSDYGSPGVAALLKEMMELHLPTLLAYPNIMRSQERSSFDHDEFGGIVAETSALLEHFAIRKIKRKVREQKIETIVDLGCGHGGYLRKLADHFPDIKMIGVDINEKVIESARLQSKDYPNISFEVGDFEEWEPNEGKVDMILLHNIFHYIHPEERSRLLEKINENLKEDGVVSVITPLSGTEHGKAFSSAFNSFFVAHSNLYALPKQSDLDTIFAKGDFDIFDLDPIIKEGSWFTFWLSPKADEKTDVNQEEEREAPVQSVSSN</sequence>
<evidence type="ECO:0000256" key="2">
    <source>
        <dbReference type="SAM" id="MobiDB-lite"/>
    </source>
</evidence>
<protein>
    <recommendedName>
        <fullName evidence="3">Methyltransferase domain-containing protein</fullName>
    </recommendedName>
</protein>
<dbReference type="SUPFAM" id="SSF53335">
    <property type="entry name" value="S-adenosyl-L-methionine-dependent methyltransferases"/>
    <property type="match status" value="1"/>
</dbReference>
<proteinExistence type="predicted"/>
<evidence type="ECO:0000313" key="5">
    <source>
        <dbReference type="Proteomes" id="UP000619534"/>
    </source>
</evidence>
<evidence type="ECO:0000259" key="3">
    <source>
        <dbReference type="Pfam" id="PF13649"/>
    </source>
</evidence>
<organism evidence="4 5">
    <name type="scientific">Thalassobacillus devorans</name>
    <dbReference type="NCBI Taxonomy" id="279813"/>
    <lineage>
        <taxon>Bacteria</taxon>
        <taxon>Bacillati</taxon>
        <taxon>Bacillota</taxon>
        <taxon>Bacilli</taxon>
        <taxon>Bacillales</taxon>
        <taxon>Bacillaceae</taxon>
        <taxon>Thalassobacillus</taxon>
    </lineage>
</organism>
<dbReference type="PANTHER" id="PTHR43861">
    <property type="entry name" value="TRANS-ACONITATE 2-METHYLTRANSFERASE-RELATED"/>
    <property type="match status" value="1"/>
</dbReference>
<dbReference type="Pfam" id="PF13649">
    <property type="entry name" value="Methyltransf_25"/>
    <property type="match status" value="1"/>
</dbReference>
<evidence type="ECO:0000313" key="4">
    <source>
        <dbReference type="EMBL" id="GGC85768.1"/>
    </source>
</evidence>
<keyword evidence="1" id="KW-0808">Transferase</keyword>
<reference evidence="5" key="1">
    <citation type="journal article" date="2019" name="Int. J. Syst. Evol. Microbiol.">
        <title>The Global Catalogue of Microorganisms (GCM) 10K type strain sequencing project: providing services to taxonomists for standard genome sequencing and annotation.</title>
        <authorList>
            <consortium name="The Broad Institute Genomics Platform"/>
            <consortium name="The Broad Institute Genome Sequencing Center for Infectious Disease"/>
            <person name="Wu L."/>
            <person name="Ma J."/>
        </authorList>
    </citation>
    <scope>NUCLEOTIDE SEQUENCE [LARGE SCALE GENOMIC DNA]</scope>
    <source>
        <strain evidence="5">CCM 7282</strain>
    </source>
</reference>
<gene>
    <name evidence="4" type="ORF">GCM10007216_15630</name>
</gene>
<dbReference type="Proteomes" id="UP000619534">
    <property type="component" value="Unassembled WGS sequence"/>
</dbReference>
<dbReference type="RefSeq" id="WP_062442360.1">
    <property type="nucleotide sequence ID" value="NZ_BMCJ01000002.1"/>
</dbReference>
<feature type="domain" description="Methyltransferase" evidence="3">
    <location>
        <begin position="163"/>
        <end position="258"/>
    </location>
</feature>
<name>A0ABQ1P2Y1_9BACI</name>
<evidence type="ECO:0000256" key="1">
    <source>
        <dbReference type="ARBA" id="ARBA00022679"/>
    </source>
</evidence>
<dbReference type="Gene3D" id="3.40.50.150">
    <property type="entry name" value="Vaccinia Virus protein VP39"/>
    <property type="match status" value="1"/>
</dbReference>